<organism evidence="9 10">
    <name type="scientific">Mesonia profundi</name>
    <dbReference type="NCBI Taxonomy" id="3070998"/>
    <lineage>
        <taxon>Bacteria</taxon>
        <taxon>Pseudomonadati</taxon>
        <taxon>Bacteroidota</taxon>
        <taxon>Flavobacteriia</taxon>
        <taxon>Flavobacteriales</taxon>
        <taxon>Flavobacteriaceae</taxon>
        <taxon>Mesonia</taxon>
    </lineage>
</organism>
<sequence length="296" mass="33628">MKTTASYIRLFLLFVVAICLMEWVYDKGDDWAMFTEPMFWLIIGVLMLFAIAFEISATALNSVLYRSLSEEKKLIYDTKLRTSEKNRFKWVTENYNKLLGQKSVESEHEIELDHNYDGIKELDNNLPPWWVYSFYATILFAIIYMLRFEVFNEYNQIDEYENAVAEAKIEVEEWKKTAKDLIDANTVELLTDKEDLSAGKAIYTANCVACHKDNGGGGIGPNLTDDHWVLGGGIKNVFHTISEGGRSGKGMIAWKSDLKPSEMAQVASYVISLHGTNPADGKEPEGEIWVDENASE</sequence>
<protein>
    <submittedName>
        <fullName evidence="9">Cbb3-type cytochrome c oxidase N-terminal domain-containing protein</fullName>
    </submittedName>
</protein>
<dbReference type="Pfam" id="PF13442">
    <property type="entry name" value="Cytochrome_CBB3"/>
    <property type="match status" value="1"/>
</dbReference>
<evidence type="ECO:0000256" key="1">
    <source>
        <dbReference type="ARBA" id="ARBA00022617"/>
    </source>
</evidence>
<keyword evidence="3 4" id="KW-0408">Iron</keyword>
<feature type="compositionally biased region" description="Acidic residues" evidence="6">
    <location>
        <begin position="286"/>
        <end position="296"/>
    </location>
</feature>
<dbReference type="SUPFAM" id="SSF46626">
    <property type="entry name" value="Cytochrome c"/>
    <property type="match status" value="1"/>
</dbReference>
<dbReference type="InterPro" id="IPR009056">
    <property type="entry name" value="Cyt_c-like_dom"/>
</dbReference>
<evidence type="ECO:0000256" key="6">
    <source>
        <dbReference type="SAM" id="MobiDB-lite"/>
    </source>
</evidence>
<accession>A0ABU1A1J0</accession>
<dbReference type="InterPro" id="IPR050597">
    <property type="entry name" value="Cytochrome_c_Oxidase_Subunit"/>
</dbReference>
<evidence type="ECO:0000256" key="2">
    <source>
        <dbReference type="ARBA" id="ARBA00022723"/>
    </source>
</evidence>
<keyword evidence="10" id="KW-1185">Reference proteome</keyword>
<evidence type="ECO:0000256" key="5">
    <source>
        <dbReference type="SAM" id="Coils"/>
    </source>
</evidence>
<feature type="region of interest" description="Disordered" evidence="6">
    <location>
        <begin position="277"/>
        <end position="296"/>
    </location>
</feature>
<dbReference type="PANTHER" id="PTHR33751:SF1">
    <property type="entry name" value="CBB3-TYPE CYTOCHROME C OXIDASE SUBUNIT FIXP"/>
    <property type="match status" value="1"/>
</dbReference>
<dbReference type="PROSITE" id="PS51007">
    <property type="entry name" value="CYTC"/>
    <property type="match status" value="1"/>
</dbReference>
<reference evidence="9 10" key="1">
    <citation type="submission" date="2023-08" db="EMBL/GenBank/DDBJ databases">
        <title>Mesonia sp. MT50, isolated from deep-sea sediment of the Mariana Trench.</title>
        <authorList>
            <person name="Fu H."/>
        </authorList>
    </citation>
    <scope>NUCLEOTIDE SEQUENCE [LARGE SCALE GENOMIC DNA]</scope>
    <source>
        <strain evidence="9 10">MT50</strain>
    </source>
</reference>
<feature type="transmembrane region" description="Helical" evidence="7">
    <location>
        <begin position="7"/>
        <end position="25"/>
    </location>
</feature>
<gene>
    <name evidence="9" type="ORF">RBU60_08300</name>
</gene>
<dbReference type="InterPro" id="IPR036909">
    <property type="entry name" value="Cyt_c-like_dom_sf"/>
</dbReference>
<comment type="caution">
    <text evidence="9">The sequence shown here is derived from an EMBL/GenBank/DDBJ whole genome shotgun (WGS) entry which is preliminary data.</text>
</comment>
<evidence type="ECO:0000259" key="8">
    <source>
        <dbReference type="PROSITE" id="PS51007"/>
    </source>
</evidence>
<dbReference type="EMBL" id="JAVHUL010000018">
    <property type="protein sequence ID" value="MDQ7917572.1"/>
    <property type="molecule type" value="Genomic_DNA"/>
</dbReference>
<dbReference type="InterPro" id="IPR038414">
    <property type="entry name" value="CcoP_N_sf"/>
</dbReference>
<evidence type="ECO:0000256" key="7">
    <source>
        <dbReference type="SAM" id="Phobius"/>
    </source>
</evidence>
<keyword evidence="7" id="KW-0812">Transmembrane</keyword>
<dbReference type="PANTHER" id="PTHR33751">
    <property type="entry name" value="CBB3-TYPE CYTOCHROME C OXIDASE SUBUNIT FIXP"/>
    <property type="match status" value="1"/>
</dbReference>
<evidence type="ECO:0000256" key="3">
    <source>
        <dbReference type="ARBA" id="ARBA00023004"/>
    </source>
</evidence>
<feature type="transmembrane region" description="Helical" evidence="7">
    <location>
        <begin position="37"/>
        <end position="64"/>
    </location>
</feature>
<keyword evidence="2 4" id="KW-0479">Metal-binding</keyword>
<keyword evidence="7" id="KW-0472">Membrane</keyword>
<keyword evidence="7" id="KW-1133">Transmembrane helix</keyword>
<proteinExistence type="predicted"/>
<feature type="coiled-coil region" evidence="5">
    <location>
        <begin position="150"/>
        <end position="184"/>
    </location>
</feature>
<feature type="domain" description="Cytochrome c" evidence="8">
    <location>
        <begin position="194"/>
        <end position="274"/>
    </location>
</feature>
<keyword evidence="5" id="KW-0175">Coiled coil</keyword>
<dbReference type="Gene3D" id="6.10.280.130">
    <property type="match status" value="1"/>
</dbReference>
<name>A0ABU1A1J0_9FLAO</name>
<dbReference type="RefSeq" id="WP_308864354.1">
    <property type="nucleotide sequence ID" value="NZ_JAVHUL010000018.1"/>
</dbReference>
<dbReference type="InterPro" id="IPR032858">
    <property type="entry name" value="CcoP_N"/>
</dbReference>
<feature type="transmembrane region" description="Helical" evidence="7">
    <location>
        <begin position="129"/>
        <end position="146"/>
    </location>
</feature>
<dbReference type="Pfam" id="PF14715">
    <property type="entry name" value="FixP_N"/>
    <property type="match status" value="1"/>
</dbReference>
<evidence type="ECO:0000256" key="4">
    <source>
        <dbReference type="PROSITE-ProRule" id="PRU00433"/>
    </source>
</evidence>
<dbReference type="Gene3D" id="1.10.760.10">
    <property type="entry name" value="Cytochrome c-like domain"/>
    <property type="match status" value="1"/>
</dbReference>
<dbReference type="Proteomes" id="UP001230915">
    <property type="component" value="Unassembled WGS sequence"/>
</dbReference>
<evidence type="ECO:0000313" key="9">
    <source>
        <dbReference type="EMBL" id="MDQ7917572.1"/>
    </source>
</evidence>
<evidence type="ECO:0000313" key="10">
    <source>
        <dbReference type="Proteomes" id="UP001230915"/>
    </source>
</evidence>
<keyword evidence="1 4" id="KW-0349">Heme</keyword>